<evidence type="ECO:0000259" key="1">
    <source>
        <dbReference type="Pfam" id="PF13456"/>
    </source>
</evidence>
<dbReference type="GO" id="GO:0003676">
    <property type="term" value="F:nucleic acid binding"/>
    <property type="evidence" value="ECO:0007669"/>
    <property type="project" value="InterPro"/>
</dbReference>
<dbReference type="Gene3D" id="3.30.420.10">
    <property type="entry name" value="Ribonuclease H-like superfamily/Ribonuclease H"/>
    <property type="match status" value="1"/>
</dbReference>
<keyword evidence="3" id="KW-1185">Reference proteome</keyword>
<proteinExistence type="predicted"/>
<reference evidence="2 3" key="1">
    <citation type="journal article" date="2018" name="Sci. Data">
        <title>The draft genome sequence of cork oak.</title>
        <authorList>
            <person name="Ramos A.M."/>
            <person name="Usie A."/>
            <person name="Barbosa P."/>
            <person name="Barros P.M."/>
            <person name="Capote T."/>
            <person name="Chaves I."/>
            <person name="Simoes F."/>
            <person name="Abreu I."/>
            <person name="Carrasquinho I."/>
            <person name="Faro C."/>
            <person name="Guimaraes J.B."/>
            <person name="Mendonca D."/>
            <person name="Nobrega F."/>
            <person name="Rodrigues L."/>
            <person name="Saibo N.J.M."/>
            <person name="Varela M.C."/>
            <person name="Egas C."/>
            <person name="Matos J."/>
            <person name="Miguel C.M."/>
            <person name="Oliveira M.M."/>
            <person name="Ricardo C.P."/>
            <person name="Goncalves S."/>
        </authorList>
    </citation>
    <scope>NUCLEOTIDE SEQUENCE [LARGE SCALE GENOMIC DNA]</scope>
    <source>
        <strain evidence="3">cv. HL8</strain>
    </source>
</reference>
<accession>A0AAW0LWC7</accession>
<gene>
    <name evidence="2" type="ORF">CFP56_027810</name>
</gene>
<evidence type="ECO:0000313" key="2">
    <source>
        <dbReference type="EMBL" id="KAK7855472.1"/>
    </source>
</evidence>
<name>A0AAW0LWC7_QUESU</name>
<protein>
    <recommendedName>
        <fullName evidence="1">RNase H type-1 domain-containing protein</fullName>
    </recommendedName>
</protein>
<dbReference type="InterPro" id="IPR036397">
    <property type="entry name" value="RNaseH_sf"/>
</dbReference>
<dbReference type="Proteomes" id="UP000237347">
    <property type="component" value="Unassembled WGS sequence"/>
</dbReference>
<evidence type="ECO:0000313" key="3">
    <source>
        <dbReference type="Proteomes" id="UP000237347"/>
    </source>
</evidence>
<dbReference type="Gramene" id="rna-CFP56_35040">
    <property type="protein sequence ID" value="cds-POE52514.1"/>
    <property type="gene ID" value="gene-CFP56_35040"/>
</dbReference>
<organism evidence="2 3">
    <name type="scientific">Quercus suber</name>
    <name type="common">Cork oak</name>
    <dbReference type="NCBI Taxonomy" id="58331"/>
    <lineage>
        <taxon>Eukaryota</taxon>
        <taxon>Viridiplantae</taxon>
        <taxon>Streptophyta</taxon>
        <taxon>Embryophyta</taxon>
        <taxon>Tracheophyta</taxon>
        <taxon>Spermatophyta</taxon>
        <taxon>Magnoliopsida</taxon>
        <taxon>eudicotyledons</taxon>
        <taxon>Gunneridae</taxon>
        <taxon>Pentapetalae</taxon>
        <taxon>rosids</taxon>
        <taxon>fabids</taxon>
        <taxon>Fagales</taxon>
        <taxon>Fagaceae</taxon>
        <taxon>Quercus</taxon>
    </lineage>
</organism>
<sequence>MVDAFANHAYSNTVVSSLMDDCRQLIIRIPQLNFSHVYREANKRAECLARLGFSLDVDFVLYSSPPEDLISVYEANCRR</sequence>
<comment type="caution">
    <text evidence="2">The sequence shown here is derived from an EMBL/GenBank/DDBJ whole genome shotgun (WGS) entry which is preliminary data.</text>
</comment>
<dbReference type="EMBL" id="PKMF04000045">
    <property type="protein sequence ID" value="KAK7855472.1"/>
    <property type="molecule type" value="Genomic_DNA"/>
</dbReference>
<dbReference type="InterPro" id="IPR002156">
    <property type="entry name" value="RNaseH_domain"/>
</dbReference>
<dbReference type="GO" id="GO:0004523">
    <property type="term" value="F:RNA-DNA hybrid ribonuclease activity"/>
    <property type="evidence" value="ECO:0007669"/>
    <property type="project" value="InterPro"/>
</dbReference>
<dbReference type="Pfam" id="PF13456">
    <property type="entry name" value="RVT_3"/>
    <property type="match status" value="1"/>
</dbReference>
<feature type="domain" description="RNase H type-1" evidence="1">
    <location>
        <begin position="11"/>
        <end position="50"/>
    </location>
</feature>
<dbReference type="AlphaFoldDB" id="A0AAW0LWC7"/>